<feature type="transmembrane region" description="Helical" evidence="6">
    <location>
        <begin position="36"/>
        <end position="54"/>
    </location>
</feature>
<feature type="transmembrane region" description="Helical" evidence="6">
    <location>
        <begin position="407"/>
        <end position="425"/>
    </location>
</feature>
<dbReference type="PANTHER" id="PTHR42770">
    <property type="entry name" value="AMINO ACID TRANSPORTER-RELATED"/>
    <property type="match status" value="1"/>
</dbReference>
<name>A0ABW5NAG3_9FLAO</name>
<reference evidence="8" key="1">
    <citation type="journal article" date="2019" name="Int. J. Syst. Evol. Microbiol.">
        <title>The Global Catalogue of Microorganisms (GCM) 10K type strain sequencing project: providing services to taxonomists for standard genome sequencing and annotation.</title>
        <authorList>
            <consortium name="The Broad Institute Genomics Platform"/>
            <consortium name="The Broad Institute Genome Sequencing Center for Infectious Disease"/>
            <person name="Wu L."/>
            <person name="Ma J."/>
        </authorList>
    </citation>
    <scope>NUCLEOTIDE SEQUENCE [LARGE SCALE GENOMIC DNA]</scope>
    <source>
        <strain evidence="8">KCTC 42423</strain>
    </source>
</reference>
<evidence type="ECO:0000313" key="7">
    <source>
        <dbReference type="EMBL" id="MFD2591405.1"/>
    </source>
</evidence>
<keyword evidence="3 6" id="KW-0812">Transmembrane</keyword>
<feature type="transmembrane region" description="Helical" evidence="6">
    <location>
        <begin position="288"/>
        <end position="314"/>
    </location>
</feature>
<feature type="transmembrane region" description="Helical" evidence="6">
    <location>
        <begin position="159"/>
        <end position="176"/>
    </location>
</feature>
<keyword evidence="2" id="KW-1003">Cell membrane</keyword>
<evidence type="ECO:0000313" key="8">
    <source>
        <dbReference type="Proteomes" id="UP001597459"/>
    </source>
</evidence>
<proteinExistence type="predicted"/>
<comment type="caution">
    <text evidence="7">The sequence shown here is derived from an EMBL/GenBank/DDBJ whole genome shotgun (WGS) entry which is preliminary data.</text>
</comment>
<gene>
    <name evidence="7" type="ORF">ACFSTE_11265</name>
</gene>
<dbReference type="InterPro" id="IPR002293">
    <property type="entry name" value="AA/rel_permease1"/>
</dbReference>
<evidence type="ECO:0000256" key="4">
    <source>
        <dbReference type="ARBA" id="ARBA00022989"/>
    </source>
</evidence>
<organism evidence="7 8">
    <name type="scientific">Aquimarina hainanensis</name>
    <dbReference type="NCBI Taxonomy" id="1578017"/>
    <lineage>
        <taxon>Bacteria</taxon>
        <taxon>Pseudomonadati</taxon>
        <taxon>Bacteroidota</taxon>
        <taxon>Flavobacteriia</taxon>
        <taxon>Flavobacteriales</taxon>
        <taxon>Flavobacteriaceae</taxon>
        <taxon>Aquimarina</taxon>
    </lineage>
</organism>
<dbReference type="RefSeq" id="WP_176028954.1">
    <property type="nucleotide sequence ID" value="NZ_JBHSJV010000001.1"/>
</dbReference>
<comment type="subcellular location">
    <subcellularLocation>
        <location evidence="1">Cell membrane</location>
        <topology evidence="1">Multi-pass membrane protein</topology>
    </subcellularLocation>
</comment>
<feature type="transmembrane region" description="Helical" evidence="6">
    <location>
        <begin position="335"/>
        <end position="355"/>
    </location>
</feature>
<feature type="transmembrane region" description="Helical" evidence="6">
    <location>
        <begin position="431"/>
        <end position="449"/>
    </location>
</feature>
<evidence type="ECO:0000256" key="3">
    <source>
        <dbReference type="ARBA" id="ARBA00022692"/>
    </source>
</evidence>
<evidence type="ECO:0000256" key="1">
    <source>
        <dbReference type="ARBA" id="ARBA00004651"/>
    </source>
</evidence>
<feature type="transmembrane region" description="Helical" evidence="6">
    <location>
        <begin position="90"/>
        <end position="110"/>
    </location>
</feature>
<evidence type="ECO:0000256" key="5">
    <source>
        <dbReference type="ARBA" id="ARBA00023136"/>
    </source>
</evidence>
<dbReference type="InterPro" id="IPR050367">
    <property type="entry name" value="APC_superfamily"/>
</dbReference>
<dbReference type="Gene3D" id="1.20.1740.10">
    <property type="entry name" value="Amino acid/polyamine transporter I"/>
    <property type="match status" value="1"/>
</dbReference>
<feature type="transmembrane region" description="Helical" evidence="6">
    <location>
        <begin position="361"/>
        <end position="386"/>
    </location>
</feature>
<feature type="transmembrane region" description="Helical" evidence="6">
    <location>
        <begin position="130"/>
        <end position="147"/>
    </location>
</feature>
<feature type="transmembrane region" description="Helical" evidence="6">
    <location>
        <begin position="231"/>
        <end position="254"/>
    </location>
</feature>
<evidence type="ECO:0000256" key="2">
    <source>
        <dbReference type="ARBA" id="ARBA00022475"/>
    </source>
</evidence>
<protein>
    <submittedName>
        <fullName evidence="7">APC family permease</fullName>
    </submittedName>
</protein>
<feature type="transmembrane region" description="Helical" evidence="6">
    <location>
        <begin position="196"/>
        <end position="219"/>
    </location>
</feature>
<sequence length="476" mass="52311">MSTSNKKVGTPTGIASILGLMLLASSLLTITQGISLGGYVFFIALVISYVLMMCQATSFAELSGIIPTVGAVYDYITIAMGRFWGVTATLASYVIVTFFASSAEVAAAGLFAQSNFPIVSSFVSPENSWIIGWGIVILCAIINIRGINMFALIENILSYSKYALMVILGIIGLFIIPKTNLDFIWGDSSIGHDISAIFTLVGFTLFLFVGAEYVTPLAPEMKDPNKNIKHSLFIGLTMSLIAMLIFGTSIVRLVPNEVVDQTSNTLLLETPESALVYGDAILGEVGKWGFVLVIFLATVALINTIIASIPRILYGMALDGVLPKIFLKTHKKYDTPYVGIIFIALIPMLGSYLIGSDINGVFALILAAICSWIFFYILINIAVVLLRKRHPKIVRPFKTPLYPLPQLLAIIGLFITFFYLVPPFLTPSQIYIPFFVILSICATYSFVWLKYKQEVPLWTPLEIEHVLQKHPHQETS</sequence>
<keyword evidence="8" id="KW-1185">Reference proteome</keyword>
<accession>A0ABW5NAG3</accession>
<dbReference type="Proteomes" id="UP001597459">
    <property type="component" value="Unassembled WGS sequence"/>
</dbReference>
<dbReference type="Pfam" id="PF13520">
    <property type="entry name" value="AA_permease_2"/>
    <property type="match status" value="1"/>
</dbReference>
<evidence type="ECO:0000256" key="6">
    <source>
        <dbReference type="SAM" id="Phobius"/>
    </source>
</evidence>
<dbReference type="EMBL" id="JBHULX010000021">
    <property type="protein sequence ID" value="MFD2591405.1"/>
    <property type="molecule type" value="Genomic_DNA"/>
</dbReference>
<dbReference type="PIRSF" id="PIRSF006060">
    <property type="entry name" value="AA_transporter"/>
    <property type="match status" value="1"/>
</dbReference>
<keyword evidence="4 6" id="KW-1133">Transmembrane helix</keyword>
<feature type="transmembrane region" description="Helical" evidence="6">
    <location>
        <begin position="12"/>
        <end position="30"/>
    </location>
</feature>
<keyword evidence="5 6" id="KW-0472">Membrane</keyword>
<dbReference type="PANTHER" id="PTHR42770:SF12">
    <property type="entry name" value="AMINO ACID TRANSPORTER"/>
    <property type="match status" value="1"/>
</dbReference>